<dbReference type="RefSeq" id="WP_198839874.1">
    <property type="nucleotide sequence ID" value="NZ_JAEHFJ010000001.1"/>
</dbReference>
<proteinExistence type="predicted"/>
<feature type="transmembrane region" description="Helical" evidence="1">
    <location>
        <begin position="128"/>
        <end position="146"/>
    </location>
</feature>
<comment type="caution">
    <text evidence="2">The sequence shown here is derived from an EMBL/GenBank/DDBJ whole genome shotgun (WGS) entry which is preliminary data.</text>
</comment>
<evidence type="ECO:0000313" key="2">
    <source>
        <dbReference type="EMBL" id="MBJ2173069.1"/>
    </source>
</evidence>
<evidence type="ECO:0008006" key="4">
    <source>
        <dbReference type="Google" id="ProtNLM"/>
    </source>
</evidence>
<feature type="transmembrane region" description="Helical" evidence="1">
    <location>
        <begin position="100"/>
        <end position="122"/>
    </location>
</feature>
<reference evidence="2 3" key="1">
    <citation type="submission" date="2020-12" db="EMBL/GenBank/DDBJ databases">
        <title>Aureibaculum luteum sp. nov. and Aureibaculum flavum sp. nov., novel members of the family Flavobacteriaceae isolated from Antarctic intertidal sediments.</title>
        <authorList>
            <person name="He X."/>
            <person name="Zhang X."/>
        </authorList>
    </citation>
    <scope>NUCLEOTIDE SEQUENCE [LARGE SCALE GENOMIC DNA]</scope>
    <source>
        <strain evidence="2 3">A20</strain>
    </source>
</reference>
<evidence type="ECO:0000256" key="1">
    <source>
        <dbReference type="SAM" id="Phobius"/>
    </source>
</evidence>
<sequence>MKEDYSKYLSTLTNQELIEITLDPDIYEIESVKKAHEIIIERNISKEEINYATLHYNKAQDKQIDSPNYISSFQQKAIDFFKPIFSNGEDITPEKWVNSFLFLVGIQVVWILIEIITALNSYLDFVTLIYYGLGLTYLSVIVFLLYKKKKWGWILLFSNHLISGVASVISILLFITFYEYADQSDMGEFLIGLIINVVFITFLIKREIYSYFSITTEEMKKYIKQISIFTVSLAMIVTAIFYFDSI</sequence>
<gene>
    <name evidence="2" type="ORF">JBL43_02390</name>
</gene>
<feature type="transmembrane region" description="Helical" evidence="1">
    <location>
        <begin position="226"/>
        <end position="243"/>
    </location>
</feature>
<dbReference type="EMBL" id="JAEHFJ010000001">
    <property type="protein sequence ID" value="MBJ2173069.1"/>
    <property type="molecule type" value="Genomic_DNA"/>
</dbReference>
<name>A0ABS0WM94_9FLAO</name>
<evidence type="ECO:0000313" key="3">
    <source>
        <dbReference type="Proteomes" id="UP000623301"/>
    </source>
</evidence>
<feature type="transmembrane region" description="Helical" evidence="1">
    <location>
        <begin position="153"/>
        <end position="177"/>
    </location>
</feature>
<organism evidence="2 3">
    <name type="scientific">Aureibaculum flavum</name>
    <dbReference type="NCBI Taxonomy" id="2795986"/>
    <lineage>
        <taxon>Bacteria</taxon>
        <taxon>Pseudomonadati</taxon>
        <taxon>Bacteroidota</taxon>
        <taxon>Flavobacteriia</taxon>
        <taxon>Flavobacteriales</taxon>
        <taxon>Flavobacteriaceae</taxon>
        <taxon>Aureibaculum</taxon>
    </lineage>
</organism>
<keyword evidence="3" id="KW-1185">Reference proteome</keyword>
<feature type="transmembrane region" description="Helical" evidence="1">
    <location>
        <begin position="189"/>
        <end position="205"/>
    </location>
</feature>
<keyword evidence="1" id="KW-0472">Membrane</keyword>
<keyword evidence="1" id="KW-0812">Transmembrane</keyword>
<dbReference type="Proteomes" id="UP000623301">
    <property type="component" value="Unassembled WGS sequence"/>
</dbReference>
<accession>A0ABS0WM94</accession>
<keyword evidence="1" id="KW-1133">Transmembrane helix</keyword>
<protein>
    <recommendedName>
        <fullName evidence="4">DUF1129 family protein</fullName>
    </recommendedName>
</protein>